<evidence type="ECO:0000256" key="6">
    <source>
        <dbReference type="ARBA" id="ARBA00023136"/>
    </source>
</evidence>
<feature type="transmembrane region" description="Helical" evidence="7">
    <location>
        <begin position="346"/>
        <end position="364"/>
    </location>
</feature>
<evidence type="ECO:0000256" key="4">
    <source>
        <dbReference type="ARBA" id="ARBA00022692"/>
    </source>
</evidence>
<protein>
    <submittedName>
        <fullName evidence="9">MFS transporter</fullName>
    </submittedName>
</protein>
<dbReference type="PROSITE" id="PS50850">
    <property type="entry name" value="MFS"/>
    <property type="match status" value="1"/>
</dbReference>
<feature type="transmembrane region" description="Helical" evidence="7">
    <location>
        <begin position="20"/>
        <end position="43"/>
    </location>
</feature>
<evidence type="ECO:0000256" key="5">
    <source>
        <dbReference type="ARBA" id="ARBA00022989"/>
    </source>
</evidence>
<dbReference type="InterPro" id="IPR036259">
    <property type="entry name" value="MFS_trans_sf"/>
</dbReference>
<dbReference type="AlphaFoldDB" id="A0A6I4I9L9"/>
<evidence type="ECO:0000313" key="9">
    <source>
        <dbReference type="EMBL" id="MVN91667.1"/>
    </source>
</evidence>
<keyword evidence="4 7" id="KW-0812">Transmembrane</keyword>
<dbReference type="SUPFAM" id="SSF103473">
    <property type="entry name" value="MFS general substrate transporter"/>
    <property type="match status" value="1"/>
</dbReference>
<keyword evidence="6 7" id="KW-0472">Membrane</keyword>
<dbReference type="GO" id="GO:0022857">
    <property type="term" value="F:transmembrane transporter activity"/>
    <property type="evidence" value="ECO:0007669"/>
    <property type="project" value="InterPro"/>
</dbReference>
<dbReference type="Pfam" id="PF07690">
    <property type="entry name" value="MFS_1"/>
    <property type="match status" value="1"/>
</dbReference>
<dbReference type="OrthoDB" id="5379144at2"/>
<evidence type="ECO:0000256" key="3">
    <source>
        <dbReference type="ARBA" id="ARBA00022475"/>
    </source>
</evidence>
<feature type="transmembrane region" description="Helical" evidence="7">
    <location>
        <begin position="55"/>
        <end position="74"/>
    </location>
</feature>
<dbReference type="Proteomes" id="UP000434850">
    <property type="component" value="Unassembled WGS sequence"/>
</dbReference>
<dbReference type="InterPro" id="IPR011701">
    <property type="entry name" value="MFS"/>
</dbReference>
<name>A0A6I4I9L9_9SPHI</name>
<evidence type="ECO:0000256" key="1">
    <source>
        <dbReference type="ARBA" id="ARBA00004651"/>
    </source>
</evidence>
<dbReference type="GO" id="GO:0005886">
    <property type="term" value="C:plasma membrane"/>
    <property type="evidence" value="ECO:0007669"/>
    <property type="project" value="UniProtKB-SubCell"/>
</dbReference>
<evidence type="ECO:0000259" key="8">
    <source>
        <dbReference type="PROSITE" id="PS50850"/>
    </source>
</evidence>
<keyword evidence="5 7" id="KW-1133">Transmembrane helix</keyword>
<dbReference type="EMBL" id="WQLA01000004">
    <property type="protein sequence ID" value="MVN91667.1"/>
    <property type="molecule type" value="Genomic_DNA"/>
</dbReference>
<dbReference type="PANTHER" id="PTHR23517:SF2">
    <property type="entry name" value="MULTIDRUG RESISTANCE PROTEIN MDTH"/>
    <property type="match status" value="1"/>
</dbReference>
<dbReference type="Gene3D" id="1.20.1250.20">
    <property type="entry name" value="MFS general substrate transporter like domains"/>
    <property type="match status" value="2"/>
</dbReference>
<feature type="transmembrane region" description="Helical" evidence="7">
    <location>
        <begin position="311"/>
        <end position="334"/>
    </location>
</feature>
<dbReference type="InterPro" id="IPR050171">
    <property type="entry name" value="MFS_Transporters"/>
</dbReference>
<evidence type="ECO:0000313" key="10">
    <source>
        <dbReference type="Proteomes" id="UP000434850"/>
    </source>
</evidence>
<evidence type="ECO:0000256" key="2">
    <source>
        <dbReference type="ARBA" id="ARBA00022448"/>
    </source>
</evidence>
<feature type="transmembrane region" description="Helical" evidence="7">
    <location>
        <begin position="94"/>
        <end position="119"/>
    </location>
</feature>
<reference evidence="9 10" key="1">
    <citation type="submission" date="2019-12" db="EMBL/GenBank/DDBJ databases">
        <title>Mucilaginibacter sp. HME9299 genome sequencing and assembly.</title>
        <authorList>
            <person name="Kang H."/>
            <person name="Kim H."/>
            <person name="Joh K."/>
        </authorList>
    </citation>
    <scope>NUCLEOTIDE SEQUENCE [LARGE SCALE GENOMIC DNA]</scope>
    <source>
        <strain evidence="9 10">HME9299</strain>
    </source>
</reference>
<dbReference type="InterPro" id="IPR020846">
    <property type="entry name" value="MFS_dom"/>
</dbReference>
<gene>
    <name evidence="9" type="ORF">GO816_11075</name>
</gene>
<sequence length="416" mass="45431">MLTQALNLYKTAYSGLARSSWNLSLVLLVNRSGTMVLPFMTIYCTQHLHFTIAEAGIVMSMFGFGSLAGAFLGGKLTDRYGFYDVQFGALLSGGALFLVLGFQQSLVGVCINSFILSLCNDAFRPANSTAVAHYSTTETRTRSYSLNRLAVNLGWAVGGAVGGFIASVNYSLLFWVDGFTNIFSALLLVKLMPRSGAIKSAASKVMHTVKAASAYKDVPYLLFLLFTTLFAICFFQFFTIQPVFFKTHWHYSEMFIGFLMSMNGLLIILIEMVLVHKLDGRHHPLVYIPFGVLLTGAGFALTNILPGVAFTGVLIIVFLTIGEILSMPFMNAFWISRAGEGNTGQYAGLYSMAWSTAQILAPAMGSFLVDFNGYSFLWWALGIISIASAAGFASLYAYRFKPQRGNVIKAADVNPT</sequence>
<keyword evidence="10" id="KW-1185">Reference proteome</keyword>
<organism evidence="9 10">
    <name type="scientific">Mucilaginibacter aquatilis</name>
    <dbReference type="NCBI Taxonomy" id="1517760"/>
    <lineage>
        <taxon>Bacteria</taxon>
        <taxon>Pseudomonadati</taxon>
        <taxon>Bacteroidota</taxon>
        <taxon>Sphingobacteriia</taxon>
        <taxon>Sphingobacteriales</taxon>
        <taxon>Sphingobacteriaceae</taxon>
        <taxon>Mucilaginibacter</taxon>
    </lineage>
</organism>
<evidence type="ECO:0000256" key="7">
    <source>
        <dbReference type="SAM" id="Phobius"/>
    </source>
</evidence>
<keyword evidence="3" id="KW-1003">Cell membrane</keyword>
<dbReference type="RefSeq" id="WP_157541996.1">
    <property type="nucleotide sequence ID" value="NZ_WQLA01000004.1"/>
</dbReference>
<proteinExistence type="predicted"/>
<feature type="domain" description="Major facilitator superfamily (MFS) profile" evidence="8">
    <location>
        <begin position="8"/>
        <end position="405"/>
    </location>
</feature>
<accession>A0A6I4I9L9</accession>
<feature type="transmembrane region" description="Helical" evidence="7">
    <location>
        <begin position="220"/>
        <end position="243"/>
    </location>
</feature>
<feature type="transmembrane region" description="Helical" evidence="7">
    <location>
        <begin position="376"/>
        <end position="398"/>
    </location>
</feature>
<feature type="transmembrane region" description="Helical" evidence="7">
    <location>
        <begin position="286"/>
        <end position="305"/>
    </location>
</feature>
<feature type="transmembrane region" description="Helical" evidence="7">
    <location>
        <begin position="255"/>
        <end position="274"/>
    </location>
</feature>
<dbReference type="PANTHER" id="PTHR23517">
    <property type="entry name" value="RESISTANCE PROTEIN MDTM, PUTATIVE-RELATED-RELATED"/>
    <property type="match status" value="1"/>
</dbReference>
<keyword evidence="2" id="KW-0813">Transport</keyword>
<feature type="transmembrane region" description="Helical" evidence="7">
    <location>
        <begin position="149"/>
        <end position="166"/>
    </location>
</feature>
<comment type="subcellular location">
    <subcellularLocation>
        <location evidence="1">Cell membrane</location>
        <topology evidence="1">Multi-pass membrane protein</topology>
    </subcellularLocation>
</comment>
<comment type="caution">
    <text evidence="9">The sequence shown here is derived from an EMBL/GenBank/DDBJ whole genome shotgun (WGS) entry which is preliminary data.</text>
</comment>